<sequence>MDFFRDYFPIRLIKTAELPPGKPYLLALFPHGVAPLGQVSNFGSEINKFSELYPGHDLCAAMFNLVFYFPIVREFLLALGACNVNKETIKNLLESNPPKMIVINPGGLKDMLINHPGSKYKIVKENRKGFVKIALETGTSLVPVFSFGDHNLYDQIPISTLPGIRFVFDLLRKFNIWLKICIPLGRGIFLKKFGLLPRRHPVTTVIGKPIPVPKVENPSSELIDEYHQRFHEALRTLFEENKRIIYWIRNLCSMDFVRDYFPIRLIKIAELPPGKPYLLALFPHGVAPFGQVSNLITEINKFSELYPGHDVVGGACIVNKETIKNLLESNPPKMIAINPGGLKDMLNSHPGSKYKIVKENRKGFVKIALETGASLVPVFSFGEQNLYDQIPITTLPGIRFVVDLIRKFNISLRLCIPLGRGIFLKKFGLLPRRHPVTTVVKSAELTPNCNYLFACFPHALVPQGALWNFCSNVNNVTKMFPGLDFRILGLEVYFKCPIAREFLMAAGFGTVNEPNIKYLLSSQTPKAVVLFPGGYKEASHSYAGDIITVVKNNRKGFVKIALQTGPLSLSSLIGSLLATVASNGPLTVSFMVMNEAMSQGDKPPPPGGVRNKAKRISESSDFVNIICNLGACNLSKETIKNLLESDPPKMIAINPGGLKDMLNNHPGSKYKIVKENRKGFVKIALETGASLVPVFSFGEQNLYDQIPISTLPGIRFVVDLIHKFNISLRLCIPLGRGIFLKKFGSLPRRHPVTTVVGKPIPVPKVENPSSELIDEYHQRFHEALRTLFEENKRILNWPQSFGIYNCIRPYFPLRLVKSAELTPNCNYLFACFPHALVPQGALWNFCSNVNNVTKMFPGLDFRILGLEVYFKCPIAREFLMAAGFGTVNEPNIKYLLSSQTPKAVVLFPGGYKEASHSYAGDIITVVKNNRKGFVKIALQTGPLSLSSLIGSLLATVASNGPLTVSFMVMNEAMSQGDKPPPPGGVRNKAKRISESSDFVNIICNLGACNLSKETIKNLLESDPPKMIAINPGGLKDMLNNHPGSKYKIVKENRKGFVKIALETGLNWPQSFGIYNCIRPYFPLRLVKSAELTPNCNYLFACFPHALVPQGALWNFCSNVNNVTKMFPGLDFRILGLEVYFKCPIAREFLMAAGFGTVNEPNIKYLLSSQTPKAVVLFPGGYKEASHSYAGDIITVVKNNRKGFVKIALQTGTPLVPVFSFGENNIFDQVRFKSKTLNYLNEKLHYFTRAKLIIPKGRGFAQQTFGILPNRRPINTVVGKPIFVPKVEAPSDSLVNEYHEKFYQALHDLFENNKRIYDEAGSAAKLIMI</sequence>
<dbReference type="GO" id="GO:0019432">
    <property type="term" value="P:triglyceride biosynthetic process"/>
    <property type="evidence" value="ECO:0007669"/>
    <property type="project" value="TreeGrafter"/>
</dbReference>
<keyword evidence="5" id="KW-0812">Transmembrane</keyword>
<keyword evidence="9" id="KW-0472">Membrane</keyword>
<evidence type="ECO:0000256" key="6">
    <source>
        <dbReference type="ARBA" id="ARBA00022824"/>
    </source>
</evidence>
<name>A0AAN9XXG8_9HEMI</name>
<comment type="similarity">
    <text evidence="2">Belongs to the diacylglycerol acyltransferase family.</text>
</comment>
<comment type="subcellular location">
    <subcellularLocation>
        <location evidence="1">Endoplasmic reticulum membrane</location>
        <topology evidence="1">Multi-pass membrane protein</topology>
    </subcellularLocation>
</comment>
<evidence type="ECO:0000256" key="7">
    <source>
        <dbReference type="ARBA" id="ARBA00022989"/>
    </source>
</evidence>
<organism evidence="11 12">
    <name type="scientific">Parthenolecanium corni</name>
    <dbReference type="NCBI Taxonomy" id="536013"/>
    <lineage>
        <taxon>Eukaryota</taxon>
        <taxon>Metazoa</taxon>
        <taxon>Ecdysozoa</taxon>
        <taxon>Arthropoda</taxon>
        <taxon>Hexapoda</taxon>
        <taxon>Insecta</taxon>
        <taxon>Pterygota</taxon>
        <taxon>Neoptera</taxon>
        <taxon>Paraneoptera</taxon>
        <taxon>Hemiptera</taxon>
        <taxon>Sternorrhyncha</taxon>
        <taxon>Coccoidea</taxon>
        <taxon>Coccidae</taxon>
        <taxon>Parthenolecanium</taxon>
    </lineage>
</organism>
<keyword evidence="8" id="KW-0443">Lipid metabolism</keyword>
<keyword evidence="6" id="KW-0256">Endoplasmic reticulum</keyword>
<evidence type="ECO:0000256" key="5">
    <source>
        <dbReference type="ARBA" id="ARBA00022692"/>
    </source>
</evidence>
<keyword evidence="4" id="KW-0808">Transferase</keyword>
<gene>
    <name evidence="11" type="ORF">V9T40_010742</name>
</gene>
<evidence type="ECO:0000256" key="3">
    <source>
        <dbReference type="ARBA" id="ARBA00022516"/>
    </source>
</evidence>
<evidence type="ECO:0000256" key="10">
    <source>
        <dbReference type="ARBA" id="ARBA00023315"/>
    </source>
</evidence>
<evidence type="ECO:0000313" key="12">
    <source>
        <dbReference type="Proteomes" id="UP001367676"/>
    </source>
</evidence>
<dbReference type="GO" id="GO:0004144">
    <property type="term" value="F:diacylglycerol O-acyltransferase activity"/>
    <property type="evidence" value="ECO:0007669"/>
    <property type="project" value="UniProtKB-EC"/>
</dbReference>
<protein>
    <submittedName>
        <fullName evidence="11">Uncharacterized protein</fullName>
    </submittedName>
</protein>
<dbReference type="SUPFAM" id="SSF69593">
    <property type="entry name" value="Glycerol-3-phosphate (1)-acyltransferase"/>
    <property type="match status" value="1"/>
</dbReference>
<accession>A0AAN9XXG8</accession>
<dbReference type="PANTHER" id="PTHR12317:SF79">
    <property type="entry name" value="ACYLTRANSFERASE"/>
    <property type="match status" value="1"/>
</dbReference>
<dbReference type="GO" id="GO:0006071">
    <property type="term" value="P:glycerol metabolic process"/>
    <property type="evidence" value="ECO:0007669"/>
    <property type="project" value="UniProtKB-KW"/>
</dbReference>
<evidence type="ECO:0000256" key="8">
    <source>
        <dbReference type="ARBA" id="ARBA00023098"/>
    </source>
</evidence>
<evidence type="ECO:0000313" key="11">
    <source>
        <dbReference type="EMBL" id="KAK7573551.1"/>
    </source>
</evidence>
<keyword evidence="12" id="KW-1185">Reference proteome</keyword>
<keyword evidence="10" id="KW-0012">Acyltransferase</keyword>
<dbReference type="GO" id="GO:0005789">
    <property type="term" value="C:endoplasmic reticulum membrane"/>
    <property type="evidence" value="ECO:0007669"/>
    <property type="project" value="UniProtKB-SubCell"/>
</dbReference>
<dbReference type="Pfam" id="PF03982">
    <property type="entry name" value="DAGAT"/>
    <property type="match status" value="5"/>
</dbReference>
<evidence type="ECO:0000256" key="2">
    <source>
        <dbReference type="ARBA" id="ARBA00005420"/>
    </source>
</evidence>
<dbReference type="EMBL" id="JBBCAQ010000037">
    <property type="protein sequence ID" value="KAK7573551.1"/>
    <property type="molecule type" value="Genomic_DNA"/>
</dbReference>
<evidence type="ECO:0000256" key="4">
    <source>
        <dbReference type="ARBA" id="ARBA00022679"/>
    </source>
</evidence>
<evidence type="ECO:0000256" key="9">
    <source>
        <dbReference type="ARBA" id="ARBA00023136"/>
    </source>
</evidence>
<dbReference type="PANTHER" id="PTHR12317">
    <property type="entry name" value="DIACYLGLYCEROL O-ACYLTRANSFERASE"/>
    <property type="match status" value="1"/>
</dbReference>
<proteinExistence type="inferred from homology"/>
<dbReference type="CDD" id="cd07987">
    <property type="entry name" value="LPLAT_MGAT-like"/>
    <property type="match status" value="2"/>
</dbReference>
<evidence type="ECO:0000256" key="1">
    <source>
        <dbReference type="ARBA" id="ARBA00004477"/>
    </source>
</evidence>
<dbReference type="Proteomes" id="UP001367676">
    <property type="component" value="Unassembled WGS sequence"/>
</dbReference>
<reference evidence="11 12" key="1">
    <citation type="submission" date="2024-03" db="EMBL/GenBank/DDBJ databases">
        <title>Adaptation during the transition from Ophiocordyceps entomopathogen to insect associate is accompanied by gene loss and intensified selection.</title>
        <authorList>
            <person name="Ward C.M."/>
            <person name="Onetto C.A."/>
            <person name="Borneman A.R."/>
        </authorList>
    </citation>
    <scope>NUCLEOTIDE SEQUENCE [LARGE SCALE GENOMIC DNA]</scope>
    <source>
        <strain evidence="11">AWRI1</strain>
        <tissue evidence="11">Single Adult Female</tissue>
    </source>
</reference>
<comment type="caution">
    <text evidence="11">The sequence shown here is derived from an EMBL/GenBank/DDBJ whole genome shotgun (WGS) entry which is preliminary data.</text>
</comment>
<keyword evidence="7" id="KW-1133">Transmembrane helix</keyword>
<dbReference type="InterPro" id="IPR007130">
    <property type="entry name" value="DAGAT"/>
</dbReference>
<keyword evidence="3" id="KW-0444">Lipid biosynthesis</keyword>